<comment type="similarity">
    <text evidence="3">Belongs to the transpeptidase family.</text>
</comment>
<dbReference type="InterPro" id="IPR001460">
    <property type="entry name" value="PCN-bd_Tpept"/>
</dbReference>
<dbReference type="GO" id="GO:0071972">
    <property type="term" value="F:peptidoglycan L,D-transpeptidase activity"/>
    <property type="evidence" value="ECO:0007669"/>
    <property type="project" value="TreeGrafter"/>
</dbReference>
<keyword evidence="8 11" id="KW-1133">Transmembrane helix</keyword>
<evidence type="ECO:0000256" key="1">
    <source>
        <dbReference type="ARBA" id="ARBA00004167"/>
    </source>
</evidence>
<proteinExistence type="inferred from homology"/>
<feature type="domain" description="Penicillin-binding protein transpeptidase" evidence="12">
    <location>
        <begin position="372"/>
        <end position="663"/>
    </location>
</feature>
<sequence length="694" mass="77134">MAKFFRNIKKRIFIFFTKGDSKPTDRIISRRILGFASIVTIFFLVIFVRLIYIQVFSNDRYTTLTNDYTSVTQYISAPRGQIFDRNGKVLAKTVVSHNIVYTSPNNMTTEDYLLYANRIVSVFDVSTEDFSNTDLIQAYITYTSFLDEDDPQYQCRHLYKDSEWESLQNGTMSTSRQTQILYDRITEDEIEEMSDDEIKLYVIYNRMTTSNSSSLENVVLEDISDDDVAYLVEHKTEFPGFDVDFGGWKREYPYGETLSDVIGSVTTSTEGLPIDYVDYYLQKGFQYNSPVGESGLEFYYNDYLAGVSEESVITYDSNGLAHKEVTRSAQKGYDLYLTIDIDLQESLDETLSSVLKEHGGTEGRDEFKSLFTCMMDPNSGDVLAMSGYTMDLDTKDLTYFASGNYVSLVNPGSCIKGATLYMGQTEGVVSIGEVINDGVMNIDGEEFSSYESYGPVNDIQALAVSSNVYMFNIAIRLGGATYVEGESLNISDVGGTLDLMRSYYSRFGLGNKTGIDVPGEVEGYMGYGNLPGITLNYSIGQLDMYTPLQLLQYVSVIATGGSMYQIHLMGHVNESGSENVVETQGAVLKSTLSNTESLSRIQEGFRACVTEGNCGTEIQARVEGVAAKTGTAEVGEYTTANYVGYAPYDNPTVSFACSAPTSADNAHDLKGNACTNYVMPEVLDAYFELYPASE</sequence>
<evidence type="ECO:0000256" key="9">
    <source>
        <dbReference type="ARBA" id="ARBA00023136"/>
    </source>
</evidence>
<dbReference type="GO" id="GO:0008658">
    <property type="term" value="F:penicillin binding"/>
    <property type="evidence" value="ECO:0007669"/>
    <property type="project" value="InterPro"/>
</dbReference>
<comment type="subcellular location">
    <subcellularLocation>
        <location evidence="2">Cell membrane</location>
    </subcellularLocation>
    <subcellularLocation>
        <location evidence="1">Membrane</location>
        <topology evidence="1">Single-pass membrane protein</topology>
    </subcellularLocation>
</comment>
<dbReference type="AlphaFoldDB" id="A0A7W8CZ05"/>
<reference evidence="14 15" key="1">
    <citation type="submission" date="2020-08" db="EMBL/GenBank/DDBJ databases">
        <title>Genomic Encyclopedia of Type Strains, Phase IV (KMG-IV): sequencing the most valuable type-strain genomes for metagenomic binning, comparative biology and taxonomic classification.</title>
        <authorList>
            <person name="Goeker M."/>
        </authorList>
    </citation>
    <scope>NUCLEOTIDE SEQUENCE [LARGE SCALE GENOMIC DNA]</scope>
    <source>
        <strain evidence="14 15">DSM 26963</strain>
    </source>
</reference>
<evidence type="ECO:0000256" key="3">
    <source>
        <dbReference type="ARBA" id="ARBA00007171"/>
    </source>
</evidence>
<evidence type="ECO:0000313" key="14">
    <source>
        <dbReference type="EMBL" id="MBB5184146.1"/>
    </source>
</evidence>
<dbReference type="EMBL" id="JACHHD010000001">
    <property type="protein sequence ID" value="MBB5184146.1"/>
    <property type="molecule type" value="Genomic_DNA"/>
</dbReference>
<keyword evidence="9 11" id="KW-0472">Membrane</keyword>
<evidence type="ECO:0000256" key="6">
    <source>
        <dbReference type="ARBA" id="ARBA00022960"/>
    </source>
</evidence>
<dbReference type="Gene3D" id="3.40.710.10">
    <property type="entry name" value="DD-peptidase/beta-lactamase superfamily"/>
    <property type="match status" value="1"/>
</dbReference>
<dbReference type="InterPro" id="IPR050515">
    <property type="entry name" value="Beta-lactam/transpept"/>
</dbReference>
<dbReference type="GO" id="GO:0071555">
    <property type="term" value="P:cell wall organization"/>
    <property type="evidence" value="ECO:0007669"/>
    <property type="project" value="UniProtKB-KW"/>
</dbReference>
<dbReference type="InterPro" id="IPR036138">
    <property type="entry name" value="PBP_dimer_sf"/>
</dbReference>
<evidence type="ECO:0000256" key="2">
    <source>
        <dbReference type="ARBA" id="ARBA00004236"/>
    </source>
</evidence>
<dbReference type="PANTHER" id="PTHR30627">
    <property type="entry name" value="PEPTIDOGLYCAN D,D-TRANSPEPTIDASE"/>
    <property type="match status" value="1"/>
</dbReference>
<evidence type="ECO:0000256" key="11">
    <source>
        <dbReference type="SAM" id="Phobius"/>
    </source>
</evidence>
<dbReference type="PANTHER" id="PTHR30627:SF2">
    <property type="entry name" value="PEPTIDOGLYCAN D,D-TRANSPEPTIDASE MRDA"/>
    <property type="match status" value="1"/>
</dbReference>
<evidence type="ECO:0000256" key="8">
    <source>
        <dbReference type="ARBA" id="ARBA00022989"/>
    </source>
</evidence>
<keyword evidence="10" id="KW-0961">Cell wall biogenesis/degradation</keyword>
<evidence type="ECO:0000256" key="10">
    <source>
        <dbReference type="ARBA" id="ARBA00023316"/>
    </source>
</evidence>
<comment type="caution">
    <text evidence="14">The sequence shown here is derived from an EMBL/GenBank/DDBJ whole genome shotgun (WGS) entry which is preliminary data.</text>
</comment>
<dbReference type="GO" id="GO:0008360">
    <property type="term" value="P:regulation of cell shape"/>
    <property type="evidence" value="ECO:0007669"/>
    <property type="project" value="UniProtKB-KW"/>
</dbReference>
<keyword evidence="4" id="KW-1003">Cell membrane</keyword>
<evidence type="ECO:0000259" key="12">
    <source>
        <dbReference type="Pfam" id="PF00905"/>
    </source>
</evidence>
<dbReference type="Gene3D" id="1.10.10.1230">
    <property type="entry name" value="Penicillin-binding protein, N-terminal non-catalytic domain, head sub-domain"/>
    <property type="match status" value="1"/>
</dbReference>
<dbReference type="EC" id="3.4.-.-" evidence="14"/>
<dbReference type="Proteomes" id="UP000521313">
    <property type="component" value="Unassembled WGS sequence"/>
</dbReference>
<dbReference type="GO" id="GO:0009252">
    <property type="term" value="P:peptidoglycan biosynthetic process"/>
    <property type="evidence" value="ECO:0007669"/>
    <property type="project" value="UniProtKB-KW"/>
</dbReference>
<dbReference type="InterPro" id="IPR012338">
    <property type="entry name" value="Beta-lactam/transpept-like"/>
</dbReference>
<dbReference type="GO" id="GO:0005886">
    <property type="term" value="C:plasma membrane"/>
    <property type="evidence" value="ECO:0007669"/>
    <property type="project" value="UniProtKB-SubCell"/>
</dbReference>
<dbReference type="SUPFAM" id="SSF56519">
    <property type="entry name" value="Penicillin binding protein dimerisation domain"/>
    <property type="match status" value="1"/>
</dbReference>
<organism evidence="14 15">
    <name type="scientific">Faecalicoccus acidiformans</name>
    <dbReference type="NCBI Taxonomy" id="915173"/>
    <lineage>
        <taxon>Bacteria</taxon>
        <taxon>Bacillati</taxon>
        <taxon>Bacillota</taxon>
        <taxon>Erysipelotrichia</taxon>
        <taxon>Erysipelotrichales</taxon>
        <taxon>Erysipelotrichaceae</taxon>
        <taxon>Faecalicoccus</taxon>
    </lineage>
</organism>
<dbReference type="Pfam" id="PF00905">
    <property type="entry name" value="Transpeptidase"/>
    <property type="match status" value="1"/>
</dbReference>
<name>A0A7W8CZ05_9FIRM</name>
<keyword evidence="14" id="KW-0378">Hydrolase</keyword>
<dbReference type="SUPFAM" id="SSF56601">
    <property type="entry name" value="beta-lactamase/transpeptidase-like"/>
    <property type="match status" value="1"/>
</dbReference>
<evidence type="ECO:0000313" key="15">
    <source>
        <dbReference type="Proteomes" id="UP000521313"/>
    </source>
</evidence>
<accession>A0A7W8CZ05</accession>
<dbReference type="InterPro" id="IPR005311">
    <property type="entry name" value="PBP_dimer"/>
</dbReference>
<keyword evidence="5 11" id="KW-0812">Transmembrane</keyword>
<gene>
    <name evidence="14" type="ORF">HNQ43_000179</name>
</gene>
<evidence type="ECO:0000256" key="4">
    <source>
        <dbReference type="ARBA" id="ARBA00022475"/>
    </source>
</evidence>
<keyword evidence="7" id="KW-0573">Peptidoglycan synthesis</keyword>
<protein>
    <submittedName>
        <fullName evidence="14">Penicillin-binding protein 3</fullName>
        <ecNumber evidence="14">3.4.-.-</ecNumber>
    </submittedName>
</protein>
<dbReference type="Gene3D" id="3.90.1310.10">
    <property type="entry name" value="Penicillin-binding protein 2a (Domain 2)"/>
    <property type="match status" value="1"/>
</dbReference>
<feature type="transmembrane region" description="Helical" evidence="11">
    <location>
        <begin position="32"/>
        <end position="52"/>
    </location>
</feature>
<dbReference type="Pfam" id="PF03717">
    <property type="entry name" value="PBP_dimer"/>
    <property type="match status" value="1"/>
</dbReference>
<keyword evidence="6" id="KW-0133">Cell shape</keyword>
<evidence type="ECO:0000256" key="5">
    <source>
        <dbReference type="ARBA" id="ARBA00022692"/>
    </source>
</evidence>
<feature type="domain" description="Penicillin-binding protein dimerisation" evidence="13">
    <location>
        <begin position="75"/>
        <end position="321"/>
    </location>
</feature>
<evidence type="ECO:0000259" key="13">
    <source>
        <dbReference type="Pfam" id="PF03717"/>
    </source>
</evidence>
<dbReference type="RefSeq" id="WP_183373855.1">
    <property type="nucleotide sequence ID" value="NZ_CAWVLV010000043.1"/>
</dbReference>
<evidence type="ECO:0000256" key="7">
    <source>
        <dbReference type="ARBA" id="ARBA00022984"/>
    </source>
</evidence>